<evidence type="ECO:0000313" key="1">
    <source>
        <dbReference type="EMBL" id="TZE82529.1"/>
    </source>
</evidence>
<dbReference type="CDD" id="cd04647">
    <property type="entry name" value="LbH_MAT_like"/>
    <property type="match status" value="1"/>
</dbReference>
<accession>A0A5D8QEC7</accession>
<dbReference type="EMBL" id="VTPS01000005">
    <property type="protein sequence ID" value="TZE82529.1"/>
    <property type="molecule type" value="Genomic_DNA"/>
</dbReference>
<proteinExistence type="predicted"/>
<dbReference type="Pfam" id="PF00132">
    <property type="entry name" value="Hexapep"/>
    <property type="match status" value="1"/>
</dbReference>
<keyword evidence="2" id="KW-1185">Reference proteome</keyword>
<dbReference type="GO" id="GO:0016746">
    <property type="term" value="F:acyltransferase activity"/>
    <property type="evidence" value="ECO:0007669"/>
    <property type="project" value="UniProtKB-KW"/>
</dbReference>
<keyword evidence="1" id="KW-0012">Acyltransferase</keyword>
<dbReference type="InterPro" id="IPR011004">
    <property type="entry name" value="Trimer_LpxA-like_sf"/>
</dbReference>
<dbReference type="AlphaFoldDB" id="A0A5D8QEC7"/>
<dbReference type="Gene3D" id="2.160.10.10">
    <property type="entry name" value="Hexapeptide repeat proteins"/>
    <property type="match status" value="1"/>
</dbReference>
<name>A0A5D8QEC7_9THEO</name>
<dbReference type="RefSeq" id="WP_149544768.1">
    <property type="nucleotide sequence ID" value="NZ_VTPS01000005.1"/>
</dbReference>
<organism evidence="1 2">
    <name type="scientific">Calorimonas adulescens</name>
    <dbReference type="NCBI Taxonomy" id="2606906"/>
    <lineage>
        <taxon>Bacteria</taxon>
        <taxon>Bacillati</taxon>
        <taxon>Bacillota</taxon>
        <taxon>Clostridia</taxon>
        <taxon>Thermoanaerobacterales</taxon>
        <taxon>Thermoanaerobacteraceae</taxon>
        <taxon>Calorimonas</taxon>
    </lineage>
</organism>
<keyword evidence="1" id="KW-0808">Transferase</keyword>
<protein>
    <submittedName>
        <fullName evidence="1">Acyltransferase</fullName>
    </submittedName>
</protein>
<dbReference type="PANTHER" id="PTHR43300">
    <property type="entry name" value="ACETYLTRANSFERASE"/>
    <property type="match status" value="1"/>
</dbReference>
<dbReference type="Proteomes" id="UP000322976">
    <property type="component" value="Unassembled WGS sequence"/>
</dbReference>
<dbReference type="InterPro" id="IPR050179">
    <property type="entry name" value="Trans_hexapeptide_repeat"/>
</dbReference>
<dbReference type="InterPro" id="IPR001451">
    <property type="entry name" value="Hexapep"/>
</dbReference>
<gene>
    <name evidence="1" type="ORF">FWJ32_04415</name>
</gene>
<evidence type="ECO:0000313" key="2">
    <source>
        <dbReference type="Proteomes" id="UP000322976"/>
    </source>
</evidence>
<dbReference type="PANTHER" id="PTHR43300:SF6">
    <property type="entry name" value="ACETYLTRANSFERASE YVOF-RELATED"/>
    <property type="match status" value="1"/>
</dbReference>
<sequence length="168" mass="18678">MRRVEIYRIEGDKNSLQHLYETVGFWKVIRNYIVISLGRRTPWFNLKSAMYRSIGMKIGKFASIAVLVMPDFLFPELIEIGENTIIGYNTTILCHEYLTNEYRLGKVKIGRNVMIGANCTIMPGVEIGDGAVVSACSLVNKDIPPGAFAGGVPVKILKNGDNHEGISQ</sequence>
<comment type="caution">
    <text evidence="1">The sequence shown here is derived from an EMBL/GenBank/DDBJ whole genome shotgun (WGS) entry which is preliminary data.</text>
</comment>
<dbReference type="SUPFAM" id="SSF51161">
    <property type="entry name" value="Trimeric LpxA-like enzymes"/>
    <property type="match status" value="1"/>
</dbReference>
<reference evidence="1 2" key="1">
    <citation type="submission" date="2019-08" db="EMBL/GenBank/DDBJ databases">
        <title>Calorimonas adulescens gen. nov., sp. nov., an anaerobic thermophilic bacterium from Sakhalin hot spring.</title>
        <authorList>
            <person name="Khomyakova M.A."/>
            <person name="Merkel A.Y."/>
            <person name="Novikov A."/>
            <person name="Bonch-Osmolovskaya E.A."/>
            <person name="Slobodkin A.I."/>
        </authorList>
    </citation>
    <scope>NUCLEOTIDE SEQUENCE [LARGE SCALE GENOMIC DNA]</scope>
    <source>
        <strain evidence="1 2">A05MB</strain>
    </source>
</reference>